<evidence type="ECO:0000256" key="1">
    <source>
        <dbReference type="SAM" id="MobiDB-lite"/>
    </source>
</evidence>
<dbReference type="EMBL" id="KQ965732">
    <property type="protein sequence ID" value="KXS21554.1"/>
    <property type="molecule type" value="Genomic_DNA"/>
</dbReference>
<evidence type="ECO:0000259" key="3">
    <source>
        <dbReference type="SMART" id="SM00563"/>
    </source>
</evidence>
<keyword evidence="4" id="KW-0808">Transferase</keyword>
<keyword evidence="2" id="KW-1133">Transmembrane helix</keyword>
<gene>
    <name evidence="4" type="ORF">M427DRAFT_150903</name>
</gene>
<accession>A0A139AXX2</accession>
<keyword evidence="2" id="KW-0472">Membrane</keyword>
<dbReference type="OrthoDB" id="189226at2759"/>
<keyword evidence="4" id="KW-0012">Acyltransferase</keyword>
<dbReference type="InterPro" id="IPR002123">
    <property type="entry name" value="Plipid/glycerol_acylTrfase"/>
</dbReference>
<dbReference type="GO" id="GO:0005783">
    <property type="term" value="C:endoplasmic reticulum"/>
    <property type="evidence" value="ECO:0007669"/>
    <property type="project" value="TreeGrafter"/>
</dbReference>
<proteinExistence type="predicted"/>
<dbReference type="PANTHER" id="PTHR10983">
    <property type="entry name" value="1-ACYLGLYCEROL-3-PHOSPHATE ACYLTRANSFERASE-RELATED"/>
    <property type="match status" value="1"/>
</dbReference>
<dbReference type="GO" id="GO:0036149">
    <property type="term" value="P:phosphatidylinositol acyl-chain remodeling"/>
    <property type="evidence" value="ECO:0007669"/>
    <property type="project" value="TreeGrafter"/>
</dbReference>
<feature type="region of interest" description="Disordered" evidence="1">
    <location>
        <begin position="411"/>
        <end position="435"/>
    </location>
</feature>
<dbReference type="SUPFAM" id="SSF69593">
    <property type="entry name" value="Glycerol-3-phosphate (1)-acyltransferase"/>
    <property type="match status" value="1"/>
</dbReference>
<dbReference type="Pfam" id="PF01553">
    <property type="entry name" value="Acyltransferase"/>
    <property type="match status" value="1"/>
</dbReference>
<name>A0A139AXX2_GONPJ</name>
<feature type="transmembrane region" description="Helical" evidence="2">
    <location>
        <begin position="34"/>
        <end position="60"/>
    </location>
</feature>
<protein>
    <submittedName>
        <fullName evidence="4">Acyltransferase-domain-containing protein</fullName>
    </submittedName>
</protein>
<feature type="transmembrane region" description="Helical" evidence="2">
    <location>
        <begin position="532"/>
        <end position="553"/>
    </location>
</feature>
<reference evidence="4 5" key="1">
    <citation type="journal article" date="2015" name="Genome Biol. Evol.">
        <title>Phylogenomic analyses indicate that early fungi evolved digesting cell walls of algal ancestors of land plants.</title>
        <authorList>
            <person name="Chang Y."/>
            <person name="Wang S."/>
            <person name="Sekimoto S."/>
            <person name="Aerts A.L."/>
            <person name="Choi C."/>
            <person name="Clum A."/>
            <person name="LaButti K.M."/>
            <person name="Lindquist E.A."/>
            <person name="Yee Ngan C."/>
            <person name="Ohm R.A."/>
            <person name="Salamov A.A."/>
            <person name="Grigoriev I.V."/>
            <person name="Spatafora J.W."/>
            <person name="Berbee M.L."/>
        </authorList>
    </citation>
    <scope>NUCLEOTIDE SEQUENCE [LARGE SCALE GENOMIC DNA]</scope>
    <source>
        <strain evidence="4 5">JEL478</strain>
    </source>
</reference>
<dbReference type="CDD" id="cd07990">
    <property type="entry name" value="LPLAT_LCLAT1-like"/>
    <property type="match status" value="1"/>
</dbReference>
<evidence type="ECO:0000313" key="5">
    <source>
        <dbReference type="Proteomes" id="UP000070544"/>
    </source>
</evidence>
<feature type="region of interest" description="Disordered" evidence="1">
    <location>
        <begin position="314"/>
        <end position="336"/>
    </location>
</feature>
<dbReference type="AlphaFoldDB" id="A0A139AXX2"/>
<dbReference type="PANTHER" id="PTHR10983:SF16">
    <property type="entry name" value="LYSOCARDIOLIPIN ACYLTRANSFERASE 1"/>
    <property type="match status" value="1"/>
</dbReference>
<organism evidence="4 5">
    <name type="scientific">Gonapodya prolifera (strain JEL478)</name>
    <name type="common">Monoblepharis prolifera</name>
    <dbReference type="NCBI Taxonomy" id="1344416"/>
    <lineage>
        <taxon>Eukaryota</taxon>
        <taxon>Fungi</taxon>
        <taxon>Fungi incertae sedis</taxon>
        <taxon>Chytridiomycota</taxon>
        <taxon>Chytridiomycota incertae sedis</taxon>
        <taxon>Monoblepharidomycetes</taxon>
        <taxon>Monoblepharidales</taxon>
        <taxon>Gonapodyaceae</taxon>
        <taxon>Gonapodya</taxon>
    </lineage>
</organism>
<feature type="domain" description="Phospholipid/glycerol acyltransferase" evidence="3">
    <location>
        <begin position="111"/>
        <end position="234"/>
    </location>
</feature>
<dbReference type="SMART" id="SM00563">
    <property type="entry name" value="PlsC"/>
    <property type="match status" value="1"/>
</dbReference>
<dbReference type="GO" id="GO:0016746">
    <property type="term" value="F:acyltransferase activity"/>
    <property type="evidence" value="ECO:0007669"/>
    <property type="project" value="UniProtKB-KW"/>
</dbReference>
<dbReference type="Proteomes" id="UP000070544">
    <property type="component" value="Unassembled WGS sequence"/>
</dbReference>
<sequence length="589" mass="66792">MAPPKNEDTGRVLPWEIDEARSFGTVAWRMSRQLFLFLALSIFSVTIQALQYPPTIILAFSRTAYRRAQIEIQKLFGVLLAMISWVLAPGELVVKVERDVWEDMKQKGGKAVIMANHQMYADWWYLWILGYNAGHHGDFKIMLKASLRWIPVLGWGMTFFEFIFLHRKWASDSAVLKKHLERIVGDGLPVWLLIFPEGTVMVKNTVDGSKEWAQAQGQPYPFQNVLFPRSTGLFFTMRNLPQEDCPYLYDFTIGYPGTSTIGGECTYVANGRQLPYFKYHLSNTFINGNGPKEIHVLIRRFATKVVPGIGERGVTLPWEDQPSAEESTSSSFDPLLDVSSGKSAGKDSAAILRKRLNAHGNISTFIIESESSSKSSVTENSAINTPSSSTDNVKLGRQSWAVYSLDRSAPTEDLSTGIKPPVKVSSSQEPFTDPDESERYEAFTNWLRDRFLEKDVIMDQFWIRGKFQDGDVYLGDRRHTKRVCTAFQSGYASEIPDGTGCKVIFRHLPFDEKESKRLDDILELRFPLRPRLLDLLLLVTLSIFEFLLSFWVVRTMAPWLTVLNVIQATAFVTFIATITLVAAGVIKFR</sequence>
<feature type="transmembrane region" description="Helical" evidence="2">
    <location>
        <begin position="565"/>
        <end position="586"/>
    </location>
</feature>
<evidence type="ECO:0000313" key="4">
    <source>
        <dbReference type="EMBL" id="KXS21554.1"/>
    </source>
</evidence>
<keyword evidence="2" id="KW-0812">Transmembrane</keyword>
<dbReference type="STRING" id="1344416.A0A139AXX2"/>
<keyword evidence="5" id="KW-1185">Reference proteome</keyword>
<evidence type="ECO:0000256" key="2">
    <source>
        <dbReference type="SAM" id="Phobius"/>
    </source>
</evidence>